<dbReference type="Proteomes" id="UP000790377">
    <property type="component" value="Unassembled WGS sequence"/>
</dbReference>
<gene>
    <name evidence="1" type="ORF">BJ138DRAFT_1118255</name>
</gene>
<keyword evidence="2" id="KW-1185">Reference proteome</keyword>
<sequence>MHRCALPALRTLGNTCKTYRRMSDDIRQNRFERISSLFFGDKYEDFPVALLRCKGVVTGSAALEMYLGRGPEDLRDLNIVVPHGALADLEDWLVRVNYEEDQDGVTVKPALAQHVRTFCAYRAHDRTVTVTEAKGSDVMEVIVNSPTTAEMIAMTAGGMIVLYPELTESGDCLLGPSGGWDLKEGGRFGSVNGAWANLHSDTRYMSVPCGATCPSIWRHARSDRNMLTFVWDKRYTIRDIVQSARTEWRLMENCYNLHCNYGASSSNLRRWRLRSPSSWLHVSDRELDIIQHNPPFAPGFKALLYATQSDQPVIVNVPTAEGIEEYRTLDDLNVECWVRQRQITACCAQRLHLRKTYKIIPGHSSVGIDGSYTIFVEDPGAHPAHNALVTALARLKVSAELVLGNLLVFKHKDDDASTLCDMVDDDKGLVNLLLRNAIKTGNLPPGTPRL</sequence>
<comment type="caution">
    <text evidence="1">The sequence shown here is derived from an EMBL/GenBank/DDBJ whole genome shotgun (WGS) entry which is preliminary data.</text>
</comment>
<accession>A0ACB7ZYA9</accession>
<evidence type="ECO:0000313" key="2">
    <source>
        <dbReference type="Proteomes" id="UP000790377"/>
    </source>
</evidence>
<evidence type="ECO:0000313" key="1">
    <source>
        <dbReference type="EMBL" id="KAH7905677.1"/>
    </source>
</evidence>
<reference evidence="1" key="1">
    <citation type="journal article" date="2021" name="New Phytol.">
        <title>Evolutionary innovations through gain and loss of genes in the ectomycorrhizal Boletales.</title>
        <authorList>
            <person name="Wu G."/>
            <person name="Miyauchi S."/>
            <person name="Morin E."/>
            <person name="Kuo A."/>
            <person name="Drula E."/>
            <person name="Varga T."/>
            <person name="Kohler A."/>
            <person name="Feng B."/>
            <person name="Cao Y."/>
            <person name="Lipzen A."/>
            <person name="Daum C."/>
            <person name="Hundley H."/>
            <person name="Pangilinan J."/>
            <person name="Johnson J."/>
            <person name="Barry K."/>
            <person name="LaButti K."/>
            <person name="Ng V."/>
            <person name="Ahrendt S."/>
            <person name="Min B."/>
            <person name="Choi I.G."/>
            <person name="Park H."/>
            <person name="Plett J.M."/>
            <person name="Magnuson J."/>
            <person name="Spatafora J.W."/>
            <person name="Nagy L.G."/>
            <person name="Henrissat B."/>
            <person name="Grigoriev I.V."/>
            <person name="Yang Z.L."/>
            <person name="Xu J."/>
            <person name="Martin F.M."/>
        </authorList>
    </citation>
    <scope>NUCLEOTIDE SEQUENCE</scope>
    <source>
        <strain evidence="1">ATCC 28755</strain>
    </source>
</reference>
<protein>
    <submittedName>
        <fullName evidence="1">Uncharacterized protein</fullName>
    </submittedName>
</protein>
<name>A0ACB7ZYA9_9AGAM</name>
<proteinExistence type="predicted"/>
<dbReference type="EMBL" id="MU268144">
    <property type="protein sequence ID" value="KAH7905677.1"/>
    <property type="molecule type" value="Genomic_DNA"/>
</dbReference>
<organism evidence="1 2">
    <name type="scientific">Hygrophoropsis aurantiaca</name>
    <dbReference type="NCBI Taxonomy" id="72124"/>
    <lineage>
        <taxon>Eukaryota</taxon>
        <taxon>Fungi</taxon>
        <taxon>Dikarya</taxon>
        <taxon>Basidiomycota</taxon>
        <taxon>Agaricomycotina</taxon>
        <taxon>Agaricomycetes</taxon>
        <taxon>Agaricomycetidae</taxon>
        <taxon>Boletales</taxon>
        <taxon>Coniophorineae</taxon>
        <taxon>Hygrophoropsidaceae</taxon>
        <taxon>Hygrophoropsis</taxon>
    </lineage>
</organism>